<comment type="similarity">
    <text evidence="1 5">Belongs to the D-isomer specific 2-hydroxyacid dehydrogenase family.</text>
</comment>
<dbReference type="CDD" id="cd12177">
    <property type="entry name" value="2-Hacid_dh_12"/>
    <property type="match status" value="1"/>
</dbReference>
<dbReference type="Pfam" id="PF00389">
    <property type="entry name" value="2-Hacid_dh"/>
    <property type="match status" value="1"/>
</dbReference>
<dbReference type="InterPro" id="IPR050857">
    <property type="entry name" value="D-2-hydroxyacid_DH"/>
</dbReference>
<dbReference type="FunFam" id="3.40.50.720:FF:000203">
    <property type="entry name" value="D-3-phosphoglycerate dehydrogenase (SerA)"/>
    <property type="match status" value="1"/>
</dbReference>
<evidence type="ECO:0000256" key="5">
    <source>
        <dbReference type="RuleBase" id="RU003719"/>
    </source>
</evidence>
<proteinExistence type="inferred from homology"/>
<dbReference type="OrthoDB" id="9805416at2"/>
<gene>
    <name evidence="8" type="primary">serA2</name>
    <name evidence="8" type="ORF">NCTC12360_00053</name>
</gene>
<dbReference type="PROSITE" id="PS00671">
    <property type="entry name" value="D_2_HYDROXYACID_DH_3"/>
    <property type="match status" value="1"/>
</dbReference>
<protein>
    <submittedName>
        <fullName evidence="8">Phosphoglycerate dehydrogenase</fullName>
        <ecNumber evidence="8">1.1.1.28</ecNumber>
        <ecNumber evidence="8">1.1.1.95</ecNumber>
    </submittedName>
</protein>
<dbReference type="RefSeq" id="WP_060814125.1">
    <property type="nucleotide sequence ID" value="NZ_JBHULA010000019.1"/>
</dbReference>
<evidence type="ECO:0000256" key="3">
    <source>
        <dbReference type="ARBA" id="ARBA00023002"/>
    </source>
</evidence>
<evidence type="ECO:0000256" key="4">
    <source>
        <dbReference type="ARBA" id="ARBA00023027"/>
    </source>
</evidence>
<name>A0A376GW63_ENTGA</name>
<dbReference type="GO" id="GO:0008720">
    <property type="term" value="F:D-lactate dehydrogenase (NAD+) activity"/>
    <property type="evidence" value="ECO:0007669"/>
    <property type="project" value="UniProtKB-EC"/>
</dbReference>
<keyword evidence="2" id="KW-0028">Amino-acid biosynthesis</keyword>
<dbReference type="GO" id="GO:0004617">
    <property type="term" value="F:phosphoglycerate dehydrogenase activity"/>
    <property type="evidence" value="ECO:0007669"/>
    <property type="project" value="UniProtKB-EC"/>
</dbReference>
<organism evidence="8 9">
    <name type="scientific">Enterococcus gallinarum</name>
    <dbReference type="NCBI Taxonomy" id="1353"/>
    <lineage>
        <taxon>Bacteria</taxon>
        <taxon>Bacillati</taxon>
        <taxon>Bacillota</taxon>
        <taxon>Bacilli</taxon>
        <taxon>Lactobacillales</taxon>
        <taxon>Enterococcaceae</taxon>
        <taxon>Enterococcus</taxon>
    </lineage>
</organism>
<evidence type="ECO:0000256" key="2">
    <source>
        <dbReference type="ARBA" id="ARBA00022605"/>
    </source>
</evidence>
<dbReference type="EC" id="1.1.1.28" evidence="8"/>
<keyword evidence="9" id="KW-1185">Reference proteome</keyword>
<feature type="domain" description="D-isomer specific 2-hydroxyacid dehydrogenase catalytic" evidence="6">
    <location>
        <begin position="17"/>
        <end position="322"/>
    </location>
</feature>
<dbReference type="InterPro" id="IPR036291">
    <property type="entry name" value="NAD(P)-bd_dom_sf"/>
</dbReference>
<evidence type="ECO:0000256" key="1">
    <source>
        <dbReference type="ARBA" id="ARBA00005854"/>
    </source>
</evidence>
<dbReference type="Proteomes" id="UP000254807">
    <property type="component" value="Unassembled WGS sequence"/>
</dbReference>
<dbReference type="EC" id="1.1.1.95" evidence="8"/>
<evidence type="ECO:0000259" key="7">
    <source>
        <dbReference type="Pfam" id="PF02826"/>
    </source>
</evidence>
<dbReference type="EMBL" id="UFYW01000001">
    <property type="protein sequence ID" value="STD81640.1"/>
    <property type="molecule type" value="Genomic_DNA"/>
</dbReference>
<dbReference type="InterPro" id="IPR029752">
    <property type="entry name" value="D-isomer_DH_CS1"/>
</dbReference>
<keyword evidence="4" id="KW-0520">NAD</keyword>
<dbReference type="SUPFAM" id="SSF51735">
    <property type="entry name" value="NAD(P)-binding Rossmann-fold domains"/>
    <property type="match status" value="1"/>
</dbReference>
<dbReference type="GO" id="GO:0051287">
    <property type="term" value="F:NAD binding"/>
    <property type="evidence" value="ECO:0007669"/>
    <property type="project" value="InterPro"/>
</dbReference>
<evidence type="ECO:0000313" key="8">
    <source>
        <dbReference type="EMBL" id="STD81640.1"/>
    </source>
</evidence>
<sequence>MKKIAVVNSKSFGKFFPEHVQRLQAFGEVDFHLFEPTIKGEKLAEALSDYQCIIASVTPNFDRTFFQNTPNLGLLCRHGLGVDNVDLNAATENQVLVTKVLGPIERQAVAEHAIALLMNELRKINKGQRLIKNDEWHLRSSCNSFELKHAKIGVIGYGNIGSKVGEILHDGFGTQVLVYDPYKSAEEIHKARGKKVSLPELLSEADVITLHCNLSDENQRMLSEAAFNQMKQNVLLINTARGELVDEAALIRAVARKEISGYAADVFCQEPLDPAHPLLAFENVTLTPHIGAYTSESLAGMGDHVVTNIERFFAHLEPFDLVNERSWPL</sequence>
<accession>A0A376GW63</accession>
<evidence type="ECO:0000259" key="6">
    <source>
        <dbReference type="Pfam" id="PF00389"/>
    </source>
</evidence>
<dbReference type="PROSITE" id="PS00065">
    <property type="entry name" value="D_2_HYDROXYACID_DH_1"/>
    <property type="match status" value="1"/>
</dbReference>
<dbReference type="SUPFAM" id="SSF52283">
    <property type="entry name" value="Formate/glycerate dehydrogenase catalytic domain-like"/>
    <property type="match status" value="1"/>
</dbReference>
<dbReference type="InterPro" id="IPR006139">
    <property type="entry name" value="D-isomer_2_OHA_DH_cat_dom"/>
</dbReference>
<dbReference type="GO" id="GO:0008652">
    <property type="term" value="P:amino acid biosynthetic process"/>
    <property type="evidence" value="ECO:0007669"/>
    <property type="project" value="UniProtKB-KW"/>
</dbReference>
<dbReference type="Gene3D" id="3.40.50.720">
    <property type="entry name" value="NAD(P)-binding Rossmann-like Domain"/>
    <property type="match status" value="2"/>
</dbReference>
<keyword evidence="3 5" id="KW-0560">Oxidoreductase</keyword>
<reference evidence="8 9" key="1">
    <citation type="submission" date="2018-06" db="EMBL/GenBank/DDBJ databases">
        <authorList>
            <consortium name="Pathogen Informatics"/>
            <person name="Doyle S."/>
        </authorList>
    </citation>
    <scope>NUCLEOTIDE SEQUENCE [LARGE SCALE GENOMIC DNA]</scope>
    <source>
        <strain evidence="8 9">NCTC12360</strain>
    </source>
</reference>
<dbReference type="PANTHER" id="PTHR42789">
    <property type="entry name" value="D-ISOMER SPECIFIC 2-HYDROXYACID DEHYDROGENASE FAMILY PROTEIN (AFU_ORTHOLOGUE AFUA_6G10090)"/>
    <property type="match status" value="1"/>
</dbReference>
<evidence type="ECO:0000313" key="9">
    <source>
        <dbReference type="Proteomes" id="UP000254807"/>
    </source>
</evidence>
<dbReference type="PANTHER" id="PTHR42789:SF1">
    <property type="entry name" value="D-ISOMER SPECIFIC 2-HYDROXYACID DEHYDROGENASE FAMILY PROTEIN (AFU_ORTHOLOGUE AFUA_6G10090)"/>
    <property type="match status" value="1"/>
</dbReference>
<dbReference type="InterPro" id="IPR006140">
    <property type="entry name" value="D-isomer_DH_NAD-bd"/>
</dbReference>
<dbReference type="InterPro" id="IPR029753">
    <property type="entry name" value="D-isomer_DH_CS"/>
</dbReference>
<dbReference type="AlphaFoldDB" id="A0A376GW63"/>
<feature type="domain" description="D-isomer specific 2-hydroxyacid dehydrogenase NAD-binding" evidence="7">
    <location>
        <begin position="114"/>
        <end position="291"/>
    </location>
</feature>
<dbReference type="Pfam" id="PF02826">
    <property type="entry name" value="2-Hacid_dh_C"/>
    <property type="match status" value="1"/>
</dbReference>